<evidence type="ECO:0000313" key="3">
    <source>
        <dbReference type="EnsemblFungi" id="PTTG_06869-t43_1-p1"/>
    </source>
</evidence>
<evidence type="ECO:0000256" key="1">
    <source>
        <dbReference type="SAM" id="MobiDB-lite"/>
    </source>
</evidence>
<keyword evidence="4" id="KW-1185">Reference proteome</keyword>
<reference evidence="3" key="4">
    <citation type="submission" date="2025-05" db="UniProtKB">
        <authorList>
            <consortium name="EnsemblFungi"/>
        </authorList>
    </citation>
    <scope>IDENTIFICATION</scope>
    <source>
        <strain evidence="3">isolate 1-1 / race 1 (BBBD)</strain>
    </source>
</reference>
<reference evidence="2" key="1">
    <citation type="submission" date="2009-11" db="EMBL/GenBank/DDBJ databases">
        <authorList>
            <consortium name="The Broad Institute Genome Sequencing Platform"/>
            <person name="Ward D."/>
            <person name="Feldgarden M."/>
            <person name="Earl A."/>
            <person name="Young S.K."/>
            <person name="Zeng Q."/>
            <person name="Koehrsen M."/>
            <person name="Alvarado L."/>
            <person name="Berlin A."/>
            <person name="Bochicchio J."/>
            <person name="Borenstein D."/>
            <person name="Chapman S.B."/>
            <person name="Chen Z."/>
            <person name="Engels R."/>
            <person name="Freedman E."/>
            <person name="Gellesch M."/>
            <person name="Goldberg J."/>
            <person name="Griggs A."/>
            <person name="Gujja S."/>
            <person name="Heilman E."/>
            <person name="Heiman D."/>
            <person name="Hepburn T."/>
            <person name="Howarth C."/>
            <person name="Jen D."/>
            <person name="Larson L."/>
            <person name="Lewis B."/>
            <person name="Mehta T."/>
            <person name="Park D."/>
            <person name="Pearson M."/>
            <person name="Roberts A."/>
            <person name="Saif S."/>
            <person name="Shea T."/>
            <person name="Shenoy N."/>
            <person name="Sisk P."/>
            <person name="Stolte C."/>
            <person name="Sykes S."/>
            <person name="Thomson T."/>
            <person name="Walk T."/>
            <person name="White J."/>
            <person name="Yandava C."/>
            <person name="Izard J."/>
            <person name="Baranova O.V."/>
            <person name="Blanton J.M."/>
            <person name="Tanner A.C."/>
            <person name="Dewhirst F.E."/>
            <person name="Haas B."/>
            <person name="Nusbaum C."/>
            <person name="Birren B."/>
        </authorList>
    </citation>
    <scope>NUCLEOTIDE SEQUENCE [LARGE SCALE GENOMIC DNA]</scope>
    <source>
        <strain evidence="2">1-1 BBBD Race 1</strain>
    </source>
</reference>
<proteinExistence type="predicted"/>
<feature type="compositionally biased region" description="Basic and acidic residues" evidence="1">
    <location>
        <begin position="70"/>
        <end position="95"/>
    </location>
</feature>
<sequence>MSNSMQQATAFVKQLAGIQPQREEGTEDPAATPQEEVDEVPDLNPPKKIKKGAVAKEATRKIATRSTSKVPEDPPQPREAHPIAHQSKETDRWEELLGGNGRPGDKRAHIPEEITDVSWNERGQNKKARPGSASNPLDTEAEPVVALEAIPARKAQEMLVAMVERAMKAESEGNQAMATRFYDISAGLGRAMSKPAPATPSLNQNQEVPPPLIIQGLKVPIPTVKDSYSTEGIEEPSPAGKPKPNTTGSILICDESAVPTSVDVGLTIVFQKNLEELKGPLPLTIFNEEWQDKAIMHYAEKRPKSEDSSTDPSRYSGYPYPNEYCQTYNEWSVNHQGFHTALLKIETEAHKTFAGWLITHKRHCDAIILRDGYMTGLRYDIQVCANVLAHRVTLGDGRLLVAKISVYREDVVRKAYGKARKFEEVDFPDNPYSAGSRRYGWDPTTGQPKAKGDNGGNNLPLHLCQPETRQTDGQQHNQQRQASPKPAKAQEKSGQGNQRQSQGGYKGSRDNP</sequence>
<evidence type="ECO:0000313" key="4">
    <source>
        <dbReference type="Proteomes" id="UP000005240"/>
    </source>
</evidence>
<reference evidence="2" key="2">
    <citation type="submission" date="2016-05" db="EMBL/GenBank/DDBJ databases">
        <title>Comparative analysis highlights variable genome content of wheat rusts and divergence of the mating loci.</title>
        <authorList>
            <person name="Cuomo C.A."/>
            <person name="Bakkeren G."/>
            <person name="Szabo L."/>
            <person name="Khalil H."/>
            <person name="Joly D."/>
            <person name="Goldberg J."/>
            <person name="Young S."/>
            <person name="Zeng Q."/>
            <person name="Fellers J."/>
        </authorList>
    </citation>
    <scope>NUCLEOTIDE SEQUENCE [LARGE SCALE GENOMIC DNA]</scope>
    <source>
        <strain evidence="2">1-1 BBBD Race 1</strain>
    </source>
</reference>
<feature type="compositionally biased region" description="Polar residues" evidence="1">
    <location>
        <begin position="467"/>
        <end position="482"/>
    </location>
</feature>
<feature type="region of interest" description="Disordered" evidence="1">
    <location>
        <begin position="426"/>
        <end position="512"/>
    </location>
</feature>
<gene>
    <name evidence="2" type="ORF">PTTG_06869</name>
</gene>
<feature type="compositionally biased region" description="Low complexity" evidence="1">
    <location>
        <begin position="493"/>
        <end position="503"/>
    </location>
</feature>
<dbReference type="Proteomes" id="UP000005240">
    <property type="component" value="Unassembled WGS sequence"/>
</dbReference>
<feature type="region of interest" description="Disordered" evidence="1">
    <location>
        <begin position="1"/>
        <end position="139"/>
    </location>
</feature>
<organism evidence="2">
    <name type="scientific">Puccinia triticina (isolate 1-1 / race 1 (BBBD))</name>
    <name type="common">Brown leaf rust fungus</name>
    <dbReference type="NCBI Taxonomy" id="630390"/>
    <lineage>
        <taxon>Eukaryota</taxon>
        <taxon>Fungi</taxon>
        <taxon>Dikarya</taxon>
        <taxon>Basidiomycota</taxon>
        <taxon>Pucciniomycotina</taxon>
        <taxon>Pucciniomycetes</taxon>
        <taxon>Pucciniales</taxon>
        <taxon>Pucciniaceae</taxon>
        <taxon>Puccinia</taxon>
    </lineage>
</organism>
<protein>
    <submittedName>
        <fullName evidence="2 3">Uncharacterized protein</fullName>
    </submittedName>
</protein>
<dbReference type="EMBL" id="ADAS02001327">
    <property type="protein sequence ID" value="OAV86294.1"/>
    <property type="molecule type" value="Genomic_DNA"/>
</dbReference>
<evidence type="ECO:0000313" key="2">
    <source>
        <dbReference type="EMBL" id="OAV86294.1"/>
    </source>
</evidence>
<reference evidence="3 4" key="3">
    <citation type="journal article" date="2017" name="G3 (Bethesda)">
        <title>Comparative analysis highlights variable genome content of wheat rusts and divergence of the mating loci.</title>
        <authorList>
            <person name="Cuomo C.A."/>
            <person name="Bakkeren G."/>
            <person name="Khalil H.B."/>
            <person name="Panwar V."/>
            <person name="Joly D."/>
            <person name="Linning R."/>
            <person name="Sakthikumar S."/>
            <person name="Song X."/>
            <person name="Adiconis X."/>
            <person name="Fan L."/>
            <person name="Goldberg J.M."/>
            <person name="Levin J.Z."/>
            <person name="Young S."/>
            <person name="Zeng Q."/>
            <person name="Anikster Y."/>
            <person name="Bruce M."/>
            <person name="Wang M."/>
            <person name="Yin C."/>
            <person name="McCallum B."/>
            <person name="Szabo L.J."/>
            <person name="Hulbert S."/>
            <person name="Chen X."/>
            <person name="Fellers J.P."/>
        </authorList>
    </citation>
    <scope>NUCLEOTIDE SEQUENCE</scope>
    <source>
        <strain evidence="4">Isolate 1-1 / race 1 (BBBD)</strain>
        <strain evidence="3">isolate 1-1 / race 1 (BBBD)</strain>
    </source>
</reference>
<dbReference type="EnsemblFungi" id="PTTG_06869-t43_1">
    <property type="protein sequence ID" value="PTTG_06869-t43_1-p1"/>
    <property type="gene ID" value="PTTG_06869"/>
</dbReference>
<dbReference type="VEuPathDB" id="FungiDB:PTTG_06869"/>
<name>A0A180G104_PUCT1</name>
<accession>A0A180G104</accession>
<feature type="compositionally biased region" description="Basic and acidic residues" evidence="1">
    <location>
        <begin position="103"/>
        <end position="112"/>
    </location>
</feature>
<dbReference type="AlphaFoldDB" id="A0A180G104"/>